<evidence type="ECO:0000259" key="2">
    <source>
        <dbReference type="Pfam" id="PF14321"/>
    </source>
</evidence>
<keyword evidence="1" id="KW-0732">Signal</keyword>
<keyword evidence="4" id="KW-1185">Reference proteome</keyword>
<dbReference type="Pfam" id="PF14321">
    <property type="entry name" value="DUF4382"/>
    <property type="match status" value="1"/>
</dbReference>
<feature type="signal peptide" evidence="1">
    <location>
        <begin position="1"/>
        <end position="23"/>
    </location>
</feature>
<accession>A0ABN1JD96</accession>
<dbReference type="InterPro" id="IPR025491">
    <property type="entry name" value="DUF4382"/>
</dbReference>
<evidence type="ECO:0000313" key="3">
    <source>
        <dbReference type="EMBL" id="GAA0736288.1"/>
    </source>
</evidence>
<feature type="chain" id="PRO_5046922902" description="DUF4382 domain-containing protein" evidence="1">
    <location>
        <begin position="24"/>
        <end position="269"/>
    </location>
</feature>
<evidence type="ECO:0000313" key="4">
    <source>
        <dbReference type="Proteomes" id="UP001500736"/>
    </source>
</evidence>
<dbReference type="PROSITE" id="PS51257">
    <property type="entry name" value="PROKAR_LIPOPROTEIN"/>
    <property type="match status" value="1"/>
</dbReference>
<comment type="caution">
    <text evidence="3">The sequence shown here is derived from an EMBL/GenBank/DDBJ whole genome shotgun (WGS) entry which is preliminary data.</text>
</comment>
<dbReference type="EMBL" id="BAAAGF010000001">
    <property type="protein sequence ID" value="GAA0736288.1"/>
    <property type="molecule type" value="Genomic_DNA"/>
</dbReference>
<gene>
    <name evidence="3" type="ORF">GCM10009431_02000</name>
</gene>
<name>A0ABN1JD96_9FLAO</name>
<dbReference type="Proteomes" id="UP001500736">
    <property type="component" value="Unassembled WGS sequence"/>
</dbReference>
<feature type="domain" description="DUF4382" evidence="2">
    <location>
        <begin position="34"/>
        <end position="178"/>
    </location>
</feature>
<sequence length="269" mass="28522">MIFMRQAKLILMSVLTLGFLACSDDDTTSSPQGTSKISVKLMDAPGDYDNVFVEVVDVMVKVNDDSDDDSGWVSVAAINTGVYDLLELTGGINVLLADDYEVPSGTLNQIRLVLGDDNTIVIDGETQPLNTPSAQQSGLKIQVNETLLPDYEYTFLLDFDVDESVVIAGNSGNINLKPVIRASVEAETGIISGSVLPIGIQTEVSATNGVDTVSAFVDESGYFQLVGLASGSYTVTITPDVSSELPIQTIENVEVNVGSNTDLGVVTLE</sequence>
<proteinExistence type="predicted"/>
<protein>
    <recommendedName>
        <fullName evidence="2">DUF4382 domain-containing protein</fullName>
    </recommendedName>
</protein>
<reference evidence="3 4" key="1">
    <citation type="journal article" date="2019" name="Int. J. Syst. Evol. Microbiol.">
        <title>The Global Catalogue of Microorganisms (GCM) 10K type strain sequencing project: providing services to taxonomists for standard genome sequencing and annotation.</title>
        <authorList>
            <consortium name="The Broad Institute Genomics Platform"/>
            <consortium name="The Broad Institute Genome Sequencing Center for Infectious Disease"/>
            <person name="Wu L."/>
            <person name="Ma J."/>
        </authorList>
    </citation>
    <scope>NUCLEOTIDE SEQUENCE [LARGE SCALE GENOMIC DNA]</scope>
    <source>
        <strain evidence="3 4">JCM 15976</strain>
    </source>
</reference>
<organism evidence="3 4">
    <name type="scientific">Gaetbulibacter jejuensis</name>
    <dbReference type="NCBI Taxonomy" id="584607"/>
    <lineage>
        <taxon>Bacteria</taxon>
        <taxon>Pseudomonadati</taxon>
        <taxon>Bacteroidota</taxon>
        <taxon>Flavobacteriia</taxon>
        <taxon>Flavobacteriales</taxon>
        <taxon>Flavobacteriaceae</taxon>
        <taxon>Gaetbulibacter</taxon>
    </lineage>
</organism>
<dbReference type="Gene3D" id="2.60.40.1120">
    <property type="entry name" value="Carboxypeptidase-like, regulatory domain"/>
    <property type="match status" value="1"/>
</dbReference>
<evidence type="ECO:0000256" key="1">
    <source>
        <dbReference type="SAM" id="SignalP"/>
    </source>
</evidence>